<feature type="domain" description="HMA" evidence="16">
    <location>
        <begin position="89"/>
        <end position="155"/>
    </location>
</feature>
<evidence type="ECO:0000256" key="15">
    <source>
        <dbReference type="RuleBase" id="RU362081"/>
    </source>
</evidence>
<dbReference type="NCBIfam" id="TIGR01494">
    <property type="entry name" value="ATPase_P-type"/>
    <property type="match status" value="1"/>
</dbReference>
<dbReference type="Gene3D" id="3.30.70.100">
    <property type="match status" value="1"/>
</dbReference>
<evidence type="ECO:0000313" key="17">
    <source>
        <dbReference type="EMBL" id="QIZ76586.1"/>
    </source>
</evidence>
<dbReference type="Pfam" id="PF00122">
    <property type="entry name" value="E1-E2_ATPase"/>
    <property type="match status" value="1"/>
</dbReference>
<keyword evidence="12 15" id="KW-1133">Transmembrane helix</keyword>
<keyword evidence="4 15" id="KW-1003">Cell membrane</keyword>
<feature type="transmembrane region" description="Helical" evidence="15">
    <location>
        <begin position="212"/>
        <end position="234"/>
    </location>
</feature>
<dbReference type="Pfam" id="PF00702">
    <property type="entry name" value="Hydrolase"/>
    <property type="match status" value="1"/>
</dbReference>
<evidence type="ECO:0000256" key="4">
    <source>
        <dbReference type="ARBA" id="ARBA00022475"/>
    </source>
</evidence>
<dbReference type="GO" id="GO:0043682">
    <property type="term" value="F:P-type divalent copper transporter activity"/>
    <property type="evidence" value="ECO:0007669"/>
    <property type="project" value="TreeGrafter"/>
</dbReference>
<keyword evidence="7 15" id="KW-0479">Metal-binding</keyword>
<dbReference type="SUPFAM" id="SSF81653">
    <property type="entry name" value="Calcium ATPase, transduction domain A"/>
    <property type="match status" value="1"/>
</dbReference>
<dbReference type="Gene3D" id="3.40.1110.10">
    <property type="entry name" value="Calcium-transporting ATPase, cytoplasmic domain N"/>
    <property type="match status" value="1"/>
</dbReference>
<keyword evidence="18" id="KW-1185">Reference proteome</keyword>
<comment type="subcellular location">
    <subcellularLocation>
        <location evidence="1">Cell membrane</location>
        <topology evidence="1">Multi-pass membrane protein</topology>
    </subcellularLocation>
</comment>
<dbReference type="Proteomes" id="UP000501602">
    <property type="component" value="Chromosome"/>
</dbReference>
<dbReference type="PRINTS" id="PR00119">
    <property type="entry name" value="CATATPASE"/>
</dbReference>
<evidence type="ECO:0000313" key="18">
    <source>
        <dbReference type="Proteomes" id="UP000501602"/>
    </source>
</evidence>
<dbReference type="PROSITE" id="PS50846">
    <property type="entry name" value="HMA_2"/>
    <property type="match status" value="1"/>
</dbReference>
<sequence length="787" mass="84844">MSQSCFHCAEPIPANTHFSSDINGTDEAMCCPGCAAVADAIMAAGLTDYYRYRTDAGQRQNVPAELATLAAYDLAEVQQEFVAQNGNFSEVLLSLDGISCAACAWLIEKHLHRIDGISRIDVNTTTQRAVLVWDNNLISLSQVLTEVATIGYRAAPFQLDQQEQENAKQSQTLLLRVGLAGLAAMQVMMLAVALYTGYFYDLEVEYRNYFRWVSLVFATPVVLYSAQPFYFSALRALFSLKVNMDVPVSLAIVLAYGASVAATVSGRGEVYFESVAMFTFFLLLGRLAEQRARRKASEHASNRQKLIPVTASIVTADGVMQVVAKSVQVSNTVRILPGESLPADGVISSGSTEINEAMLTGEERPVAKSIGDTVFAGTVNLGQPFDYQVTAIGAELRINTLVRLQEQAAIDKPAIAQRADEIAAYFVPALLVIAALTYGYWHFVKPADAFWITLSVLVATCPCALALATPAALTCGTNRMMKHGLLVRSARVLETLPKLTTLLFDKTGTLTYGKFSLQHTELLQSDVDQQRIVAIAAALESHSSHPYASAFAPFQTASVVANTNRNVIGQGLIGVVDGVEYRIGRASFADGTDDNYIYLANNSGALARFLVSDSIRNDAASTITELRLRKLNCQMLSGDPNPSSLTVANELNLDSAKHNCSPEQKLDYLKRCRQQGQTVAMFGDGINDGPVLAGADVSVAMGHGTDLAKCHADLILLGDKLQPIIDGIKVAKRTNRVIKQNLLLSLCYNSLIVPLAVSGLVAPYVAAAGMSLSSLVVLANSLRLLKD</sequence>
<evidence type="ECO:0000256" key="7">
    <source>
        <dbReference type="ARBA" id="ARBA00022723"/>
    </source>
</evidence>
<proteinExistence type="inferred from homology"/>
<dbReference type="InterPro" id="IPR036163">
    <property type="entry name" value="HMA_dom_sf"/>
</dbReference>
<evidence type="ECO:0000256" key="9">
    <source>
        <dbReference type="ARBA" id="ARBA00022840"/>
    </source>
</evidence>
<dbReference type="PANTHER" id="PTHR43520:SF5">
    <property type="entry name" value="CATION-TRANSPORTING P-TYPE ATPASE-RELATED"/>
    <property type="match status" value="1"/>
</dbReference>
<dbReference type="CDD" id="cd02079">
    <property type="entry name" value="P-type_ATPase_HM"/>
    <property type="match status" value="1"/>
</dbReference>
<evidence type="ECO:0000256" key="14">
    <source>
        <dbReference type="ARBA" id="ARBA00023136"/>
    </source>
</evidence>
<dbReference type="PROSITE" id="PS00154">
    <property type="entry name" value="ATPASE_E1_E2"/>
    <property type="match status" value="1"/>
</dbReference>
<evidence type="ECO:0000256" key="2">
    <source>
        <dbReference type="ARBA" id="ARBA00006024"/>
    </source>
</evidence>
<dbReference type="NCBIfam" id="TIGR01512">
    <property type="entry name" value="ATPase-IB2_Cd"/>
    <property type="match status" value="1"/>
</dbReference>
<dbReference type="InterPro" id="IPR023214">
    <property type="entry name" value="HAD_sf"/>
</dbReference>
<evidence type="ECO:0000256" key="12">
    <source>
        <dbReference type="ARBA" id="ARBA00022989"/>
    </source>
</evidence>
<dbReference type="InterPro" id="IPR018303">
    <property type="entry name" value="ATPase_P-typ_P_site"/>
</dbReference>
<dbReference type="Gene3D" id="2.70.150.10">
    <property type="entry name" value="Calcium-transporting ATPase, cytoplasmic transduction domain A"/>
    <property type="match status" value="1"/>
</dbReference>
<feature type="transmembrane region" description="Helical" evidence="15">
    <location>
        <begin position="422"/>
        <end position="443"/>
    </location>
</feature>
<dbReference type="InterPro" id="IPR023299">
    <property type="entry name" value="ATPase_P-typ_cyto_dom_N"/>
</dbReference>
<dbReference type="AlphaFoldDB" id="A0A6H1UEE7"/>
<dbReference type="CDD" id="cd00371">
    <property type="entry name" value="HMA"/>
    <property type="match status" value="1"/>
</dbReference>
<dbReference type="InterPro" id="IPR036412">
    <property type="entry name" value="HAD-like_sf"/>
</dbReference>
<protein>
    <submittedName>
        <fullName evidence="17">Cadmium-translocating P-type ATPase</fullName>
    </submittedName>
</protein>
<keyword evidence="14 15" id="KW-0472">Membrane</keyword>
<evidence type="ECO:0000256" key="1">
    <source>
        <dbReference type="ARBA" id="ARBA00004651"/>
    </source>
</evidence>
<keyword evidence="6 15" id="KW-0812">Transmembrane</keyword>
<keyword evidence="13" id="KW-0406">Ion transport</keyword>
<dbReference type="PROSITE" id="PS01229">
    <property type="entry name" value="COF_2"/>
    <property type="match status" value="1"/>
</dbReference>
<feature type="transmembrane region" description="Helical" evidence="15">
    <location>
        <begin position="270"/>
        <end position="288"/>
    </location>
</feature>
<feature type="transmembrane region" description="Helical" evidence="15">
    <location>
        <begin position="246"/>
        <end position="264"/>
    </location>
</feature>
<dbReference type="InterPro" id="IPR006121">
    <property type="entry name" value="HMA_dom"/>
</dbReference>
<dbReference type="GO" id="GO:0055070">
    <property type="term" value="P:copper ion homeostasis"/>
    <property type="evidence" value="ECO:0007669"/>
    <property type="project" value="TreeGrafter"/>
</dbReference>
<dbReference type="SUPFAM" id="SSF56784">
    <property type="entry name" value="HAD-like"/>
    <property type="match status" value="1"/>
</dbReference>
<dbReference type="SUPFAM" id="SSF81665">
    <property type="entry name" value="Calcium ATPase, transmembrane domain M"/>
    <property type="match status" value="1"/>
</dbReference>
<dbReference type="InterPro" id="IPR023298">
    <property type="entry name" value="ATPase_P-typ_TM_dom_sf"/>
</dbReference>
<dbReference type="NCBIfam" id="TIGR01511">
    <property type="entry name" value="ATPase-IB1_Cu"/>
    <property type="match status" value="1"/>
</dbReference>
<dbReference type="PRINTS" id="PR00943">
    <property type="entry name" value="CUATPASE"/>
</dbReference>
<organism evidence="17 18">
    <name type="scientific">Ferrimonas lipolytica</name>
    <dbReference type="NCBI Taxonomy" id="2724191"/>
    <lineage>
        <taxon>Bacteria</taxon>
        <taxon>Pseudomonadati</taxon>
        <taxon>Pseudomonadota</taxon>
        <taxon>Gammaproteobacteria</taxon>
        <taxon>Alteromonadales</taxon>
        <taxon>Ferrimonadaceae</taxon>
        <taxon>Ferrimonas</taxon>
    </lineage>
</organism>
<dbReference type="GO" id="GO:0005524">
    <property type="term" value="F:ATP binding"/>
    <property type="evidence" value="ECO:0007669"/>
    <property type="project" value="UniProtKB-UniRule"/>
</dbReference>
<dbReference type="NCBIfam" id="TIGR01525">
    <property type="entry name" value="ATPase-IB_hvy"/>
    <property type="match status" value="1"/>
</dbReference>
<dbReference type="GO" id="GO:0016887">
    <property type="term" value="F:ATP hydrolysis activity"/>
    <property type="evidence" value="ECO:0007669"/>
    <property type="project" value="InterPro"/>
</dbReference>
<reference evidence="17 18" key="1">
    <citation type="submission" date="2020-04" db="EMBL/GenBank/DDBJ databases">
        <title>Ferrimonas sp. S7 isolated from sea water.</title>
        <authorList>
            <person name="Bae S.S."/>
            <person name="Baek K."/>
        </authorList>
    </citation>
    <scope>NUCLEOTIDE SEQUENCE [LARGE SCALE GENOMIC DNA]</scope>
    <source>
        <strain evidence="17 18">S7</strain>
    </source>
</reference>
<dbReference type="Gene3D" id="3.40.50.1000">
    <property type="entry name" value="HAD superfamily/HAD-like"/>
    <property type="match status" value="1"/>
</dbReference>
<dbReference type="RefSeq" id="WP_168659848.1">
    <property type="nucleotide sequence ID" value="NZ_CP051180.1"/>
</dbReference>
<evidence type="ECO:0000256" key="11">
    <source>
        <dbReference type="ARBA" id="ARBA00022967"/>
    </source>
</evidence>
<dbReference type="InterPro" id="IPR001757">
    <property type="entry name" value="P_typ_ATPase"/>
</dbReference>
<dbReference type="InterPro" id="IPR059000">
    <property type="entry name" value="ATPase_P-type_domA"/>
</dbReference>
<evidence type="ECO:0000256" key="6">
    <source>
        <dbReference type="ARBA" id="ARBA00022692"/>
    </source>
</evidence>
<keyword evidence="3" id="KW-0813">Transport</keyword>
<dbReference type="Pfam" id="PF00403">
    <property type="entry name" value="HMA"/>
    <property type="match status" value="1"/>
</dbReference>
<dbReference type="Pfam" id="PF12156">
    <property type="entry name" value="ATPase-cat_bd"/>
    <property type="match status" value="1"/>
</dbReference>
<feature type="transmembrane region" description="Helical" evidence="15">
    <location>
        <begin position="449"/>
        <end position="473"/>
    </location>
</feature>
<keyword evidence="11" id="KW-1278">Translocase</keyword>
<evidence type="ECO:0000256" key="8">
    <source>
        <dbReference type="ARBA" id="ARBA00022741"/>
    </source>
</evidence>
<dbReference type="InterPro" id="IPR027256">
    <property type="entry name" value="P-typ_ATPase_IB"/>
</dbReference>
<keyword evidence="9 15" id="KW-0067">ATP-binding</keyword>
<dbReference type="KEGG" id="fes:HER31_06730"/>
<dbReference type="InterPro" id="IPR021993">
    <property type="entry name" value="ATPase-cat-bd"/>
</dbReference>
<dbReference type="SUPFAM" id="SSF55008">
    <property type="entry name" value="HMA, heavy metal-associated domain"/>
    <property type="match status" value="1"/>
</dbReference>
<keyword evidence="10" id="KW-0460">Magnesium</keyword>
<dbReference type="GO" id="GO:0005507">
    <property type="term" value="F:copper ion binding"/>
    <property type="evidence" value="ECO:0007669"/>
    <property type="project" value="TreeGrafter"/>
</dbReference>
<gene>
    <name evidence="17" type="primary">cadA</name>
    <name evidence="17" type="ORF">HER31_06730</name>
</gene>
<evidence type="ECO:0000256" key="3">
    <source>
        <dbReference type="ARBA" id="ARBA00022448"/>
    </source>
</evidence>
<accession>A0A6H1UEE7</accession>
<evidence type="ECO:0000256" key="13">
    <source>
        <dbReference type="ARBA" id="ARBA00023065"/>
    </source>
</evidence>
<feature type="transmembrane region" description="Helical" evidence="15">
    <location>
        <begin position="742"/>
        <end position="761"/>
    </location>
</feature>
<comment type="similarity">
    <text evidence="2 15">Belongs to the cation transport ATPase (P-type) (TC 3.A.3) family. Type IB subfamily.</text>
</comment>
<evidence type="ECO:0000256" key="10">
    <source>
        <dbReference type="ARBA" id="ARBA00022842"/>
    </source>
</evidence>
<evidence type="ECO:0000256" key="5">
    <source>
        <dbReference type="ARBA" id="ARBA00022553"/>
    </source>
</evidence>
<keyword evidence="8 15" id="KW-0547">Nucleotide-binding</keyword>
<feature type="transmembrane region" description="Helical" evidence="15">
    <location>
        <begin position="173"/>
        <end position="200"/>
    </location>
</feature>
<dbReference type="InterPro" id="IPR008250">
    <property type="entry name" value="ATPase_P-typ_transduc_dom_A_sf"/>
</dbReference>
<dbReference type="GO" id="GO:0005886">
    <property type="term" value="C:plasma membrane"/>
    <property type="evidence" value="ECO:0007669"/>
    <property type="project" value="UniProtKB-SubCell"/>
</dbReference>
<dbReference type="PANTHER" id="PTHR43520">
    <property type="entry name" value="ATP7, ISOFORM B"/>
    <property type="match status" value="1"/>
</dbReference>
<keyword evidence="5" id="KW-0597">Phosphoprotein</keyword>
<dbReference type="EMBL" id="CP051180">
    <property type="protein sequence ID" value="QIZ76586.1"/>
    <property type="molecule type" value="Genomic_DNA"/>
</dbReference>
<evidence type="ECO:0000259" key="16">
    <source>
        <dbReference type="PROSITE" id="PS50846"/>
    </source>
</evidence>
<name>A0A6H1UEE7_9GAMM</name>